<dbReference type="InterPro" id="IPR011611">
    <property type="entry name" value="PfkB_dom"/>
</dbReference>
<dbReference type="PANTHER" id="PTHR42909:SF1">
    <property type="entry name" value="CARBOHYDRATE KINASE PFKB DOMAIN-CONTAINING PROTEIN"/>
    <property type="match status" value="1"/>
</dbReference>
<evidence type="ECO:0000313" key="6">
    <source>
        <dbReference type="Proteomes" id="UP000199236"/>
    </source>
</evidence>
<dbReference type="Proteomes" id="UP000199236">
    <property type="component" value="Unassembled WGS sequence"/>
</dbReference>
<dbReference type="GO" id="GO:0004730">
    <property type="term" value="F:pseudouridylate synthase activity"/>
    <property type="evidence" value="ECO:0007669"/>
    <property type="project" value="TreeGrafter"/>
</dbReference>
<dbReference type="SUPFAM" id="SSF53613">
    <property type="entry name" value="Ribokinase-like"/>
    <property type="match status" value="1"/>
</dbReference>
<sequence>MTPVSFTPDILVIGGAHIDRIARSTARLEPEQSNPGTLTRNVGGVAGNIARCLAKLSWNVALSTISGQDDDAELLKQQLLAANIDISLILTSVKQRSATYTAIEDSNGALVAAIADMGIYDTYPVEEVIGCLNIFPTPSKIVADTNLSPSVLQALAENKGSHKLAVSAVSGPKANRAKDILPDIDLLFCNEAEAAILADEFAELDALPEILSEAGVKSGIITKGNAGLSAWRGDESWTLPAPPVKIKSSNGAGDTLTACVLHALLLKVPFEKALTYGMAGASLSLMSEQAVPDMLNRPVLDSCIADIPQS</sequence>
<dbReference type="AlphaFoldDB" id="A0A1I5J1N7"/>
<dbReference type="GO" id="GO:0016301">
    <property type="term" value="F:kinase activity"/>
    <property type="evidence" value="ECO:0007669"/>
    <property type="project" value="UniProtKB-KW"/>
</dbReference>
<reference evidence="5 6" key="1">
    <citation type="submission" date="2016-10" db="EMBL/GenBank/DDBJ databases">
        <authorList>
            <person name="de Groot N.N."/>
        </authorList>
    </citation>
    <scope>NUCLEOTIDE SEQUENCE [LARGE SCALE GENOMIC DNA]</scope>
    <source>
        <strain evidence="5 6">CGMCC 1.9157</strain>
    </source>
</reference>
<dbReference type="PANTHER" id="PTHR42909">
    <property type="entry name" value="ZGC:136858"/>
    <property type="match status" value="1"/>
</dbReference>
<feature type="domain" description="Carbohydrate kinase PfkB" evidence="4">
    <location>
        <begin position="9"/>
        <end position="290"/>
    </location>
</feature>
<proteinExistence type="predicted"/>
<name>A0A1I5J1N7_9HYPH</name>
<dbReference type="CDD" id="cd01941">
    <property type="entry name" value="YeiC_kinase_like"/>
    <property type="match status" value="1"/>
</dbReference>
<dbReference type="Pfam" id="PF00294">
    <property type="entry name" value="PfkB"/>
    <property type="match status" value="1"/>
</dbReference>
<dbReference type="PROSITE" id="PS00583">
    <property type="entry name" value="PFKB_KINASES_1"/>
    <property type="match status" value="1"/>
</dbReference>
<dbReference type="GO" id="GO:0046872">
    <property type="term" value="F:metal ion binding"/>
    <property type="evidence" value="ECO:0007669"/>
    <property type="project" value="UniProtKB-KW"/>
</dbReference>
<dbReference type="InterPro" id="IPR002173">
    <property type="entry name" value="Carboh/pur_kinase_PfkB_CS"/>
</dbReference>
<protein>
    <submittedName>
        <fullName evidence="5">Sugar or nucleoside kinase, ribokinase family</fullName>
    </submittedName>
</protein>
<keyword evidence="3 5" id="KW-0418">Kinase</keyword>
<dbReference type="Gene3D" id="3.40.1190.20">
    <property type="match status" value="1"/>
</dbReference>
<dbReference type="RefSeq" id="WP_090074363.1">
    <property type="nucleotide sequence ID" value="NZ_FOVR01000010.1"/>
</dbReference>
<evidence type="ECO:0000313" key="5">
    <source>
        <dbReference type="EMBL" id="SFO66667.1"/>
    </source>
</evidence>
<dbReference type="GO" id="GO:0016798">
    <property type="term" value="F:hydrolase activity, acting on glycosyl bonds"/>
    <property type="evidence" value="ECO:0007669"/>
    <property type="project" value="TreeGrafter"/>
</dbReference>
<dbReference type="STRING" id="655353.SAMN04488056_110146"/>
<dbReference type="EMBL" id="FOVR01000010">
    <property type="protein sequence ID" value="SFO66667.1"/>
    <property type="molecule type" value="Genomic_DNA"/>
</dbReference>
<keyword evidence="1" id="KW-0808">Transferase</keyword>
<evidence type="ECO:0000256" key="1">
    <source>
        <dbReference type="ARBA" id="ARBA00022679"/>
    </source>
</evidence>
<keyword evidence="2" id="KW-0479">Metal-binding</keyword>
<evidence type="ECO:0000259" key="4">
    <source>
        <dbReference type="Pfam" id="PF00294"/>
    </source>
</evidence>
<dbReference type="GO" id="GO:0005737">
    <property type="term" value="C:cytoplasm"/>
    <property type="evidence" value="ECO:0007669"/>
    <property type="project" value="TreeGrafter"/>
</dbReference>
<accession>A0A1I5J1N7</accession>
<evidence type="ECO:0000256" key="3">
    <source>
        <dbReference type="ARBA" id="ARBA00022777"/>
    </source>
</evidence>
<dbReference type="OrthoDB" id="9806249at2"/>
<gene>
    <name evidence="5" type="ORF">SAMN04488056_110146</name>
</gene>
<keyword evidence="6" id="KW-1185">Reference proteome</keyword>
<evidence type="ECO:0000256" key="2">
    <source>
        <dbReference type="ARBA" id="ARBA00022723"/>
    </source>
</evidence>
<organism evidence="5 6">
    <name type="scientific">Cohaesibacter marisflavi</name>
    <dbReference type="NCBI Taxonomy" id="655353"/>
    <lineage>
        <taxon>Bacteria</taxon>
        <taxon>Pseudomonadati</taxon>
        <taxon>Pseudomonadota</taxon>
        <taxon>Alphaproteobacteria</taxon>
        <taxon>Hyphomicrobiales</taxon>
        <taxon>Cohaesibacteraceae</taxon>
    </lineage>
</organism>
<dbReference type="InterPro" id="IPR029056">
    <property type="entry name" value="Ribokinase-like"/>
</dbReference>